<evidence type="ECO:0000256" key="1">
    <source>
        <dbReference type="ARBA" id="ARBA00004141"/>
    </source>
</evidence>
<feature type="transmembrane region" description="Helical" evidence="8">
    <location>
        <begin position="45"/>
        <end position="62"/>
    </location>
</feature>
<dbReference type="PANTHER" id="PTHR31752:SF2">
    <property type="entry name" value="AUXIN EFFLUX CARRIER COMPONENT 5"/>
    <property type="match status" value="1"/>
</dbReference>
<dbReference type="InterPro" id="IPR004776">
    <property type="entry name" value="Mem_transp_PIN-like"/>
</dbReference>
<dbReference type="GO" id="GO:0009926">
    <property type="term" value="P:auxin polar transport"/>
    <property type="evidence" value="ECO:0007669"/>
    <property type="project" value="TreeGrafter"/>
</dbReference>
<keyword evidence="6 8" id="KW-0472">Membrane</keyword>
<dbReference type="PANTHER" id="PTHR31752">
    <property type="entry name" value="AUXIN EFFLUX CARRIER COMPONENT 1B-RELATED"/>
    <property type="match status" value="1"/>
</dbReference>
<feature type="transmembrane region" description="Helical" evidence="8">
    <location>
        <begin position="6"/>
        <end position="25"/>
    </location>
</feature>
<dbReference type="Proteomes" id="UP000325577">
    <property type="component" value="Linkage Group LG14"/>
</dbReference>
<dbReference type="OrthoDB" id="2133778at2759"/>
<keyword evidence="3 8" id="KW-0813">Transport</keyword>
<dbReference type="GO" id="GO:0009734">
    <property type="term" value="P:auxin-activated signaling pathway"/>
    <property type="evidence" value="ECO:0007669"/>
    <property type="project" value="UniProtKB-UniRule"/>
</dbReference>
<evidence type="ECO:0000256" key="6">
    <source>
        <dbReference type="ARBA" id="ARBA00023136"/>
    </source>
</evidence>
<dbReference type="GO" id="GO:0010329">
    <property type="term" value="F:auxin efflux transmembrane transporter activity"/>
    <property type="evidence" value="ECO:0007669"/>
    <property type="project" value="TreeGrafter"/>
</dbReference>
<feature type="transmembrane region" description="Helical" evidence="8">
    <location>
        <begin position="217"/>
        <end position="234"/>
    </location>
</feature>
<evidence type="ECO:0000256" key="7">
    <source>
        <dbReference type="ARBA" id="ARBA00023294"/>
    </source>
</evidence>
<feature type="transmembrane region" description="Helical" evidence="8">
    <location>
        <begin position="68"/>
        <end position="90"/>
    </location>
</feature>
<dbReference type="NCBIfam" id="TIGR00946">
    <property type="entry name" value="2a69"/>
    <property type="match status" value="1"/>
</dbReference>
<feature type="transmembrane region" description="Helical" evidence="8">
    <location>
        <begin position="277"/>
        <end position="299"/>
    </location>
</feature>
<evidence type="ECO:0000313" key="9">
    <source>
        <dbReference type="EMBL" id="KAA8538929.1"/>
    </source>
</evidence>
<proteinExistence type="inferred from homology"/>
<dbReference type="EMBL" id="CM018037">
    <property type="protein sequence ID" value="KAA8538929.1"/>
    <property type="molecule type" value="Genomic_DNA"/>
</dbReference>
<evidence type="ECO:0000256" key="4">
    <source>
        <dbReference type="ARBA" id="ARBA00022692"/>
    </source>
</evidence>
<gene>
    <name evidence="9" type="ORF">F0562_025621</name>
</gene>
<dbReference type="GO" id="GO:0005783">
    <property type="term" value="C:endoplasmic reticulum"/>
    <property type="evidence" value="ECO:0007669"/>
    <property type="project" value="TreeGrafter"/>
</dbReference>
<comment type="function">
    <text evidence="8">May act as a component of the auxin efflux carrier.</text>
</comment>
<feature type="transmembrane region" description="Helical" evidence="8">
    <location>
        <begin position="332"/>
        <end position="357"/>
    </location>
</feature>
<keyword evidence="5 8" id="KW-1133">Transmembrane helix</keyword>
<organism evidence="9 10">
    <name type="scientific">Nyssa sinensis</name>
    <dbReference type="NCBI Taxonomy" id="561372"/>
    <lineage>
        <taxon>Eukaryota</taxon>
        <taxon>Viridiplantae</taxon>
        <taxon>Streptophyta</taxon>
        <taxon>Embryophyta</taxon>
        <taxon>Tracheophyta</taxon>
        <taxon>Spermatophyta</taxon>
        <taxon>Magnoliopsida</taxon>
        <taxon>eudicotyledons</taxon>
        <taxon>Gunneridae</taxon>
        <taxon>Pentapetalae</taxon>
        <taxon>asterids</taxon>
        <taxon>Cornales</taxon>
        <taxon>Nyssaceae</taxon>
        <taxon>Nyssa</taxon>
    </lineage>
</organism>
<evidence type="ECO:0000256" key="8">
    <source>
        <dbReference type="RuleBase" id="RU362108"/>
    </source>
</evidence>
<keyword evidence="10" id="KW-1185">Reference proteome</keyword>
<feature type="transmembrane region" description="Helical" evidence="8">
    <location>
        <begin position="97"/>
        <end position="120"/>
    </location>
</feature>
<dbReference type="AlphaFoldDB" id="A0A5J5B8B3"/>
<reference evidence="9 10" key="1">
    <citation type="submission" date="2019-09" db="EMBL/GenBank/DDBJ databases">
        <title>A chromosome-level genome assembly of the Chinese tupelo Nyssa sinensis.</title>
        <authorList>
            <person name="Yang X."/>
            <person name="Kang M."/>
            <person name="Yang Y."/>
            <person name="Xiong H."/>
            <person name="Wang M."/>
            <person name="Zhang Z."/>
            <person name="Wang Z."/>
            <person name="Wu H."/>
            <person name="Ma T."/>
            <person name="Liu J."/>
            <person name="Xi Z."/>
        </authorList>
    </citation>
    <scope>NUCLEOTIDE SEQUENCE [LARGE SCALE GENOMIC DNA]</scope>
    <source>
        <strain evidence="9">J267</strain>
        <tissue evidence="9">Leaf</tissue>
    </source>
</reference>
<dbReference type="InterPro" id="IPR051107">
    <property type="entry name" value="Auxin_Efflux_Carrier"/>
</dbReference>
<evidence type="ECO:0000313" key="10">
    <source>
        <dbReference type="Proteomes" id="UP000325577"/>
    </source>
</evidence>
<evidence type="ECO:0000256" key="3">
    <source>
        <dbReference type="ARBA" id="ARBA00022448"/>
    </source>
</evidence>
<comment type="similarity">
    <text evidence="2 8">Belongs to the auxin efflux carrier (TC 2.A.69.1) family.</text>
</comment>
<sequence>MIGWDDVYKVVVAMVPLYVALGLGYGSVKWWRIIMPEQCNAINSLVYYFTLPLFGFEFIAHVDPFQMNYPFMGADVIAKLIIVLLLALWAKCSSKGSYCWFITSFSLSTLNNTLVVGVPLMKAMYGQMGVDLVVQSSVVQFTVWFTILLLMLEFRRSGTDFSSTTTVGDSSFLSVEPAGKDLEGNQIIVAASTTTRGSFWYLMKVVWLKLAKNPNSYACIVGIIWAFLANRWHFQMPSIMEGSILIMSRAGTGTAMFSMGLFMALQEKVIACGPTLTVYGMFLRFIVGPATMALGAFSVGLRGDVLRISIIQAALPHAISSFVIAKEYGLHATVLSTGVIIGTMVSLPVLISLFAVLEFLH</sequence>
<feature type="transmembrane region" description="Helical" evidence="8">
    <location>
        <begin position="246"/>
        <end position="265"/>
    </location>
</feature>
<name>A0A5J5B8B3_9ASTE</name>
<evidence type="ECO:0000256" key="2">
    <source>
        <dbReference type="ARBA" id="ARBA00009177"/>
    </source>
</evidence>
<comment type="caution">
    <text evidence="8">Lacks conserved residue(s) required for the propagation of feature annotation.</text>
</comment>
<accession>A0A5J5B8B3</accession>
<comment type="subcellular location">
    <subcellularLocation>
        <location evidence="1 8">Membrane</location>
        <topology evidence="1 8">Multi-pass membrane protein</topology>
    </subcellularLocation>
</comment>
<dbReference type="InterPro" id="IPR014024">
    <property type="entry name" value="Auxin_eff_plant"/>
</dbReference>
<evidence type="ECO:0000256" key="5">
    <source>
        <dbReference type="ARBA" id="ARBA00022989"/>
    </source>
</evidence>
<protein>
    <recommendedName>
        <fullName evidence="8">Auxin efflux carrier component</fullName>
    </recommendedName>
</protein>
<dbReference type="Pfam" id="PF03547">
    <property type="entry name" value="Mem_trans"/>
    <property type="match status" value="1"/>
</dbReference>
<feature type="transmembrane region" description="Helical" evidence="8">
    <location>
        <begin position="132"/>
        <end position="152"/>
    </location>
</feature>
<keyword evidence="4 8" id="KW-0812">Transmembrane</keyword>
<dbReference type="GO" id="GO:0005886">
    <property type="term" value="C:plasma membrane"/>
    <property type="evidence" value="ECO:0007669"/>
    <property type="project" value="TreeGrafter"/>
</dbReference>
<keyword evidence="7 8" id="KW-0927">Auxin signaling pathway</keyword>